<dbReference type="Proteomes" id="UP001224775">
    <property type="component" value="Unassembled WGS sequence"/>
</dbReference>
<sequence length="379" mass="41369">MKWTTGALAVLMQHTADFAYAKTGRIGHVVHNRELQSDPELYYPSDINKGICSNDPMERPSSFTELNFTLFETLDECCDFWYYWQQGGNCHRNEPLNTPKEVLLPPPATTTVPPADNNVLPSSATTPDDADTVFFYPMDLITGKCSSDASQRPSDFDSLGFTLFFTAEQCCQYWYGWQQDSSCLLNTPTGSPGGTLPPVTNPVGPPVPTPAPNGSQSGNKFYLVDNILCEASAVREGSFFGTQVECCTNIPDFSSRKICCDESVDSPADQLECLLVEAVEPKVPVEVPVPVVGEEQFYMSNGKCYSAANGVMDGTLYASRFECCNSVGVTDRHSCLWNQSDSPKSQNPGAMSTTPSSASQLARGGYVIAAVVCLWFQLM</sequence>
<proteinExistence type="predicted"/>
<reference evidence="1" key="1">
    <citation type="submission" date="2023-06" db="EMBL/GenBank/DDBJ databases">
        <title>Survivors Of The Sea: Transcriptome response of Skeletonema marinoi to long-term dormancy.</title>
        <authorList>
            <person name="Pinder M.I.M."/>
            <person name="Kourtchenko O."/>
            <person name="Robertson E.K."/>
            <person name="Larsson T."/>
            <person name="Maumus F."/>
            <person name="Osuna-Cruz C.M."/>
            <person name="Vancaester E."/>
            <person name="Stenow R."/>
            <person name="Vandepoele K."/>
            <person name="Ploug H."/>
            <person name="Bruchert V."/>
            <person name="Godhe A."/>
            <person name="Topel M."/>
        </authorList>
    </citation>
    <scope>NUCLEOTIDE SEQUENCE</scope>
    <source>
        <strain evidence="1">R05AC</strain>
    </source>
</reference>
<keyword evidence="2" id="KW-1185">Reference proteome</keyword>
<comment type="caution">
    <text evidence="1">The sequence shown here is derived from an EMBL/GenBank/DDBJ whole genome shotgun (WGS) entry which is preliminary data.</text>
</comment>
<name>A0AAD8XWV3_9STRA</name>
<gene>
    <name evidence="1" type="ORF">QTG54_014130</name>
</gene>
<accession>A0AAD8XWV3</accession>
<protein>
    <submittedName>
        <fullName evidence="1">Uncharacterized protein</fullName>
    </submittedName>
</protein>
<dbReference type="EMBL" id="JATAAI010000035">
    <property type="protein sequence ID" value="KAK1735064.1"/>
    <property type="molecule type" value="Genomic_DNA"/>
</dbReference>
<evidence type="ECO:0000313" key="1">
    <source>
        <dbReference type="EMBL" id="KAK1735064.1"/>
    </source>
</evidence>
<dbReference type="AlphaFoldDB" id="A0AAD8XWV3"/>
<evidence type="ECO:0000313" key="2">
    <source>
        <dbReference type="Proteomes" id="UP001224775"/>
    </source>
</evidence>
<organism evidence="1 2">
    <name type="scientific">Skeletonema marinoi</name>
    <dbReference type="NCBI Taxonomy" id="267567"/>
    <lineage>
        <taxon>Eukaryota</taxon>
        <taxon>Sar</taxon>
        <taxon>Stramenopiles</taxon>
        <taxon>Ochrophyta</taxon>
        <taxon>Bacillariophyta</taxon>
        <taxon>Coscinodiscophyceae</taxon>
        <taxon>Thalassiosirophycidae</taxon>
        <taxon>Thalassiosirales</taxon>
        <taxon>Skeletonemataceae</taxon>
        <taxon>Skeletonema</taxon>
        <taxon>Skeletonema marinoi-dohrnii complex</taxon>
    </lineage>
</organism>